<comment type="caution">
    <text evidence="8">The sequence shown here is derived from an EMBL/GenBank/DDBJ whole genome shotgun (WGS) entry which is preliminary data.</text>
</comment>
<dbReference type="Proteomes" id="UP000075320">
    <property type="component" value="Unassembled WGS sequence"/>
</dbReference>
<keyword evidence="2" id="KW-1003">Cell membrane</keyword>
<dbReference type="OrthoDB" id="5292530at2"/>
<gene>
    <name evidence="8" type="ORF">AZI86_15625</name>
</gene>
<keyword evidence="9" id="KW-1185">Reference proteome</keyword>
<keyword evidence="4 6" id="KW-1133">Transmembrane helix</keyword>
<comment type="subcellular location">
    <subcellularLocation>
        <location evidence="1">Cell membrane</location>
        <topology evidence="1">Multi-pass membrane protein</topology>
    </subcellularLocation>
</comment>
<dbReference type="PANTHER" id="PTHR42709:SF6">
    <property type="entry name" value="UNDECAPRENYL PHOSPHATE TRANSPORTER A"/>
    <property type="match status" value="1"/>
</dbReference>
<feature type="transmembrane region" description="Helical" evidence="6">
    <location>
        <begin position="180"/>
        <end position="198"/>
    </location>
</feature>
<dbReference type="InterPro" id="IPR032816">
    <property type="entry name" value="VTT_dom"/>
</dbReference>
<dbReference type="EMBL" id="LUKE01000004">
    <property type="protein sequence ID" value="KYG63235.1"/>
    <property type="molecule type" value="Genomic_DNA"/>
</dbReference>
<feature type="transmembrane region" description="Helical" evidence="6">
    <location>
        <begin position="65"/>
        <end position="88"/>
    </location>
</feature>
<evidence type="ECO:0000256" key="5">
    <source>
        <dbReference type="ARBA" id="ARBA00023136"/>
    </source>
</evidence>
<dbReference type="GO" id="GO:0005886">
    <property type="term" value="C:plasma membrane"/>
    <property type="evidence" value="ECO:0007669"/>
    <property type="project" value="UniProtKB-SubCell"/>
</dbReference>
<evidence type="ECO:0000256" key="6">
    <source>
        <dbReference type="SAM" id="Phobius"/>
    </source>
</evidence>
<feature type="transmembrane region" description="Helical" evidence="6">
    <location>
        <begin position="149"/>
        <end position="168"/>
    </location>
</feature>
<evidence type="ECO:0000256" key="1">
    <source>
        <dbReference type="ARBA" id="ARBA00004651"/>
    </source>
</evidence>
<dbReference type="AlphaFoldDB" id="A0A150WIH7"/>
<dbReference type="Pfam" id="PF09335">
    <property type="entry name" value="VTT_dom"/>
    <property type="match status" value="1"/>
</dbReference>
<accession>A0A150WIH7</accession>
<keyword evidence="3 6" id="KW-0812">Transmembrane</keyword>
<evidence type="ECO:0000259" key="7">
    <source>
        <dbReference type="Pfam" id="PF09335"/>
    </source>
</evidence>
<sequence length="216" mass="24518">MSQFAYQPMTVYAALVGMMMLSAVGFPIPEELTLISVGILAFMGAHPQHFPPPYPGAPVVSVHTASIIAFTAVVGADFLIYVIGRVFGRKLLYHPRVRRFFPEDMMRRVEEWTHKYGAYACGIFRFTPGLRFPGHLACGMLQYPAWKFLLIDGIAALISVPTQIYLLAHYGEPILTKLRQFKIVLFSVIGLLIIYFVIKKLRQRWLQRRAQRSQGV</sequence>
<feature type="domain" description="VTT" evidence="7">
    <location>
        <begin position="28"/>
        <end position="166"/>
    </location>
</feature>
<evidence type="ECO:0000313" key="8">
    <source>
        <dbReference type="EMBL" id="KYG63235.1"/>
    </source>
</evidence>
<evidence type="ECO:0000256" key="4">
    <source>
        <dbReference type="ARBA" id="ARBA00022989"/>
    </source>
</evidence>
<reference evidence="8 9" key="1">
    <citation type="submission" date="2016-03" db="EMBL/GenBank/DDBJ databases">
        <authorList>
            <person name="Ploux O."/>
        </authorList>
    </citation>
    <scope>NUCLEOTIDE SEQUENCE [LARGE SCALE GENOMIC DNA]</scope>
    <source>
        <strain evidence="8 9">R0</strain>
    </source>
</reference>
<evidence type="ECO:0000313" key="9">
    <source>
        <dbReference type="Proteomes" id="UP000075320"/>
    </source>
</evidence>
<organism evidence="8 9">
    <name type="scientific">Bdellovibrio bacteriovorus</name>
    <dbReference type="NCBI Taxonomy" id="959"/>
    <lineage>
        <taxon>Bacteria</taxon>
        <taxon>Pseudomonadati</taxon>
        <taxon>Bdellovibrionota</taxon>
        <taxon>Bdellovibrionia</taxon>
        <taxon>Bdellovibrionales</taxon>
        <taxon>Pseudobdellovibrionaceae</taxon>
        <taxon>Bdellovibrio</taxon>
    </lineage>
</organism>
<keyword evidence="5 6" id="KW-0472">Membrane</keyword>
<proteinExistence type="predicted"/>
<name>A0A150WIH7_BDEBC</name>
<evidence type="ECO:0000256" key="3">
    <source>
        <dbReference type="ARBA" id="ARBA00022692"/>
    </source>
</evidence>
<feature type="transmembrane region" description="Helical" evidence="6">
    <location>
        <begin position="12"/>
        <end position="45"/>
    </location>
</feature>
<dbReference type="PANTHER" id="PTHR42709">
    <property type="entry name" value="ALKALINE PHOSPHATASE LIKE PROTEIN"/>
    <property type="match status" value="1"/>
</dbReference>
<protein>
    <recommendedName>
        <fullName evidence="7">VTT domain-containing protein</fullName>
    </recommendedName>
</protein>
<dbReference type="InterPro" id="IPR051311">
    <property type="entry name" value="DedA_domain"/>
</dbReference>
<evidence type="ECO:0000256" key="2">
    <source>
        <dbReference type="ARBA" id="ARBA00022475"/>
    </source>
</evidence>